<reference evidence="17" key="2">
    <citation type="journal article" date="2007" name="Science">
        <title>Draft genome sequence of the sexually transmitted pathogen Trichomonas vaginalis.</title>
        <authorList>
            <person name="Carlton J.M."/>
            <person name="Hirt R.P."/>
            <person name="Silva J.C."/>
            <person name="Delcher A.L."/>
            <person name="Schatz M."/>
            <person name="Zhao Q."/>
            <person name="Wortman J.R."/>
            <person name="Bidwell S.L."/>
            <person name="Alsmark U.C.M."/>
            <person name="Besteiro S."/>
            <person name="Sicheritz-Ponten T."/>
            <person name="Noel C.J."/>
            <person name="Dacks J.B."/>
            <person name="Foster P.G."/>
            <person name="Simillion C."/>
            <person name="Van de Peer Y."/>
            <person name="Miranda-Saavedra D."/>
            <person name="Barton G.J."/>
            <person name="Westrop G.D."/>
            <person name="Mueller S."/>
            <person name="Dessi D."/>
            <person name="Fiori P.L."/>
            <person name="Ren Q."/>
            <person name="Paulsen I."/>
            <person name="Zhang H."/>
            <person name="Bastida-Corcuera F.D."/>
            <person name="Simoes-Barbosa A."/>
            <person name="Brown M.T."/>
            <person name="Hayes R.D."/>
            <person name="Mukherjee M."/>
            <person name="Okumura C.Y."/>
            <person name="Schneider R."/>
            <person name="Smith A.J."/>
            <person name="Vanacova S."/>
            <person name="Villalvazo M."/>
            <person name="Haas B.J."/>
            <person name="Pertea M."/>
            <person name="Feldblyum T.V."/>
            <person name="Utterback T.R."/>
            <person name="Shu C.L."/>
            <person name="Osoegawa K."/>
            <person name="de Jong P.J."/>
            <person name="Hrdy I."/>
            <person name="Horvathova L."/>
            <person name="Zubacova Z."/>
            <person name="Dolezal P."/>
            <person name="Malik S.B."/>
            <person name="Logsdon J.M. Jr."/>
            <person name="Henze K."/>
            <person name="Gupta A."/>
            <person name="Wang C.C."/>
            <person name="Dunne R.L."/>
            <person name="Upcroft J.A."/>
            <person name="Upcroft P."/>
            <person name="White O."/>
            <person name="Salzberg S.L."/>
            <person name="Tang P."/>
            <person name="Chiu C.-H."/>
            <person name="Lee Y.-S."/>
            <person name="Embley T.M."/>
            <person name="Coombs G.H."/>
            <person name="Mottram J.C."/>
            <person name="Tachezy J."/>
            <person name="Fraser-Liggett C.M."/>
            <person name="Johnson P.J."/>
        </authorList>
    </citation>
    <scope>NUCLEOTIDE SEQUENCE [LARGE SCALE GENOMIC DNA]</scope>
    <source>
        <strain evidence="17">G3</strain>
    </source>
</reference>
<evidence type="ECO:0000256" key="14">
    <source>
        <dbReference type="ARBA" id="ARBA00023170"/>
    </source>
</evidence>
<evidence type="ECO:0000256" key="6">
    <source>
        <dbReference type="ARBA" id="ARBA00022729"/>
    </source>
</evidence>
<organism evidence="17 18">
    <name type="scientific">Trichomonas vaginalis (strain ATCC PRA-98 / G3)</name>
    <dbReference type="NCBI Taxonomy" id="412133"/>
    <lineage>
        <taxon>Eukaryota</taxon>
        <taxon>Metamonada</taxon>
        <taxon>Parabasalia</taxon>
        <taxon>Trichomonadida</taxon>
        <taxon>Trichomonadidae</taxon>
        <taxon>Trichomonas</taxon>
    </lineage>
</organism>
<evidence type="ECO:0000256" key="7">
    <source>
        <dbReference type="ARBA" id="ARBA00022741"/>
    </source>
</evidence>
<evidence type="ECO:0000259" key="16">
    <source>
        <dbReference type="Pfam" id="PF12810"/>
    </source>
</evidence>
<dbReference type="EMBL" id="DS113428">
    <property type="protein sequence ID" value="EAY06261.1"/>
    <property type="molecule type" value="Genomic_DNA"/>
</dbReference>
<keyword evidence="15" id="KW-0325">Glycoprotein</keyword>
<keyword evidence="10" id="KW-1133">Transmembrane helix</keyword>
<keyword evidence="4" id="KW-0808">Transferase</keyword>
<evidence type="ECO:0000256" key="2">
    <source>
        <dbReference type="ARBA" id="ARBA00011902"/>
    </source>
</evidence>
<reference evidence="17" key="1">
    <citation type="submission" date="2006-10" db="EMBL/GenBank/DDBJ databases">
        <authorList>
            <person name="Amadeo P."/>
            <person name="Zhao Q."/>
            <person name="Wortman J."/>
            <person name="Fraser-Liggett C."/>
            <person name="Carlton J."/>
        </authorList>
    </citation>
    <scope>NUCLEOTIDE SEQUENCE</scope>
    <source>
        <strain evidence="17">G3</strain>
    </source>
</reference>
<keyword evidence="13" id="KW-1015">Disulfide bond</keyword>
<keyword evidence="8" id="KW-0418">Kinase</keyword>
<keyword evidence="7" id="KW-0547">Nucleotide-binding</keyword>
<keyword evidence="18" id="KW-1185">Reference proteome</keyword>
<keyword evidence="5" id="KW-0812">Transmembrane</keyword>
<protein>
    <recommendedName>
        <fullName evidence="2">receptor protein-tyrosine kinase</fullName>
        <ecNumber evidence="2">2.7.10.1</ecNumber>
    </recommendedName>
</protein>
<dbReference type="VEuPathDB" id="TrichDB:TVAG_034400"/>
<feature type="domain" description="ALK/LTK-like glycine-rich" evidence="16">
    <location>
        <begin position="4"/>
        <end position="70"/>
    </location>
</feature>
<dbReference type="GO" id="GO:0004714">
    <property type="term" value="F:transmembrane receptor protein tyrosine kinase activity"/>
    <property type="evidence" value="ECO:0007669"/>
    <property type="project" value="UniProtKB-EC"/>
</dbReference>
<accession>A2EM77</accession>
<keyword evidence="14" id="KW-0675">Receptor</keyword>
<dbReference type="GO" id="GO:0005524">
    <property type="term" value="F:ATP binding"/>
    <property type="evidence" value="ECO:0007669"/>
    <property type="project" value="UniProtKB-KW"/>
</dbReference>
<sequence>MNGTHGGSGGGLFGGSCGKDNGASGAGGSGFVYSNQKPNQINEIKDIEIQNGNLSYGINRGDGFARITLLSPIKLTDYLYNLRIKKINHLTAILKSKSNHSSFCYQISLSLFFGRNCILSWPIFFFNLLLQLNRKHSPALEFLNESNISCDDVTSAKIAQKRLFNIEFAYLCVFEKIWS</sequence>
<keyword evidence="12" id="KW-0829">Tyrosine-protein kinase</keyword>
<evidence type="ECO:0000256" key="4">
    <source>
        <dbReference type="ARBA" id="ARBA00022679"/>
    </source>
</evidence>
<dbReference type="GO" id="GO:0005886">
    <property type="term" value="C:plasma membrane"/>
    <property type="evidence" value="ECO:0007669"/>
    <property type="project" value="UniProtKB-SubCell"/>
</dbReference>
<name>A2EM77_TRIV3</name>
<evidence type="ECO:0000256" key="10">
    <source>
        <dbReference type="ARBA" id="ARBA00022989"/>
    </source>
</evidence>
<dbReference type="AlphaFoldDB" id="A2EM77"/>
<evidence type="ECO:0000313" key="18">
    <source>
        <dbReference type="Proteomes" id="UP000001542"/>
    </source>
</evidence>
<evidence type="ECO:0000256" key="5">
    <source>
        <dbReference type="ARBA" id="ARBA00022692"/>
    </source>
</evidence>
<evidence type="ECO:0000256" key="1">
    <source>
        <dbReference type="ARBA" id="ARBA00004251"/>
    </source>
</evidence>
<proteinExistence type="predicted"/>
<evidence type="ECO:0000256" key="15">
    <source>
        <dbReference type="ARBA" id="ARBA00023180"/>
    </source>
</evidence>
<evidence type="ECO:0000256" key="8">
    <source>
        <dbReference type="ARBA" id="ARBA00022777"/>
    </source>
</evidence>
<dbReference type="KEGG" id="tva:4764136"/>
<evidence type="ECO:0000256" key="3">
    <source>
        <dbReference type="ARBA" id="ARBA00022475"/>
    </source>
</evidence>
<dbReference type="VEuPathDB" id="TrichDB:TVAGG3_0640770"/>
<dbReference type="Pfam" id="PF12810">
    <property type="entry name" value="ALK_LTK_GRD"/>
    <property type="match status" value="1"/>
</dbReference>
<evidence type="ECO:0000256" key="9">
    <source>
        <dbReference type="ARBA" id="ARBA00022840"/>
    </source>
</evidence>
<dbReference type="InParanoid" id="A2EM77"/>
<dbReference type="Proteomes" id="UP000001542">
    <property type="component" value="Unassembled WGS sequence"/>
</dbReference>
<evidence type="ECO:0000256" key="13">
    <source>
        <dbReference type="ARBA" id="ARBA00023157"/>
    </source>
</evidence>
<keyword evidence="11" id="KW-0472">Membrane</keyword>
<comment type="subcellular location">
    <subcellularLocation>
        <location evidence="1">Cell membrane</location>
        <topology evidence="1">Single-pass type I membrane protein</topology>
    </subcellularLocation>
</comment>
<dbReference type="RefSeq" id="XP_001318484.1">
    <property type="nucleotide sequence ID" value="XM_001318449.1"/>
</dbReference>
<dbReference type="InterPro" id="IPR055163">
    <property type="entry name" value="ALK/LTK-like_GRD"/>
</dbReference>
<evidence type="ECO:0000256" key="11">
    <source>
        <dbReference type="ARBA" id="ARBA00023136"/>
    </source>
</evidence>
<gene>
    <name evidence="17" type="ORF">TVAG_034400</name>
</gene>
<keyword evidence="6" id="KW-0732">Signal</keyword>
<dbReference type="EC" id="2.7.10.1" evidence="2"/>
<keyword evidence="3" id="KW-1003">Cell membrane</keyword>
<evidence type="ECO:0000313" key="17">
    <source>
        <dbReference type="EMBL" id="EAY06261.1"/>
    </source>
</evidence>
<evidence type="ECO:0000256" key="12">
    <source>
        <dbReference type="ARBA" id="ARBA00023137"/>
    </source>
</evidence>
<keyword evidence="9" id="KW-0067">ATP-binding</keyword>